<name>X1CXI3_9ZZZZ</name>
<sequence>QAFPYPGWERTGCSMQIVGDEGLIDFDPYESVKIARKETKRWETVYEFGDFAEERQKAFSSEDRDFIKSIVEDRTPPVTGEDGRKAVEIVVAAYKSSAIKDVVNLPL</sequence>
<feature type="non-terminal residue" evidence="2">
    <location>
        <position position="1"/>
    </location>
</feature>
<comment type="caution">
    <text evidence="2">The sequence shown here is derived from an EMBL/GenBank/DDBJ whole genome shotgun (WGS) entry which is preliminary data.</text>
</comment>
<dbReference type="Gene3D" id="3.30.360.10">
    <property type="entry name" value="Dihydrodipicolinate Reductase, domain 2"/>
    <property type="match status" value="1"/>
</dbReference>
<protein>
    <recommendedName>
        <fullName evidence="1">Gfo/Idh/MocA-like oxidoreductase C-terminal domain-containing protein</fullName>
    </recommendedName>
</protein>
<gene>
    <name evidence="2" type="ORF">S01H4_47627</name>
</gene>
<proteinExistence type="predicted"/>
<feature type="domain" description="Gfo/Idh/MocA-like oxidoreductase C-terminal" evidence="1">
    <location>
        <begin position="11"/>
        <end position="104"/>
    </location>
</feature>
<evidence type="ECO:0000313" key="2">
    <source>
        <dbReference type="EMBL" id="GAH00770.1"/>
    </source>
</evidence>
<dbReference type="AlphaFoldDB" id="X1CXI3"/>
<accession>X1CXI3</accession>
<dbReference type="InterPro" id="IPR004104">
    <property type="entry name" value="Gfo/Idh/MocA-like_OxRdtase_C"/>
</dbReference>
<evidence type="ECO:0000259" key="1">
    <source>
        <dbReference type="Pfam" id="PF02894"/>
    </source>
</evidence>
<dbReference type="EMBL" id="BART01026760">
    <property type="protein sequence ID" value="GAH00770.1"/>
    <property type="molecule type" value="Genomic_DNA"/>
</dbReference>
<reference evidence="2" key="1">
    <citation type="journal article" date="2014" name="Front. Microbiol.">
        <title>High frequency of phylogenetically diverse reductive dehalogenase-homologous genes in deep subseafloor sedimentary metagenomes.</title>
        <authorList>
            <person name="Kawai M."/>
            <person name="Futagami T."/>
            <person name="Toyoda A."/>
            <person name="Takaki Y."/>
            <person name="Nishi S."/>
            <person name="Hori S."/>
            <person name="Arai W."/>
            <person name="Tsubouchi T."/>
            <person name="Morono Y."/>
            <person name="Uchiyama I."/>
            <person name="Ito T."/>
            <person name="Fujiyama A."/>
            <person name="Inagaki F."/>
            <person name="Takami H."/>
        </authorList>
    </citation>
    <scope>NUCLEOTIDE SEQUENCE</scope>
    <source>
        <strain evidence="2">Expedition CK06-06</strain>
    </source>
</reference>
<organism evidence="2">
    <name type="scientific">marine sediment metagenome</name>
    <dbReference type="NCBI Taxonomy" id="412755"/>
    <lineage>
        <taxon>unclassified sequences</taxon>
        <taxon>metagenomes</taxon>
        <taxon>ecological metagenomes</taxon>
    </lineage>
</organism>
<dbReference type="Pfam" id="PF02894">
    <property type="entry name" value="GFO_IDH_MocA_C"/>
    <property type="match status" value="1"/>
</dbReference>